<comment type="caution">
    <text evidence="1">The sequence shown here is derived from an EMBL/GenBank/DDBJ whole genome shotgun (WGS) entry which is preliminary data.</text>
</comment>
<sequence>MNPPARFHDPGHSRDHFTDTILVRCPRCPAAARVADSKLVCPGCGLSRYARESSPVFRYGPPTDPYFQLPLHLQTETRHGRLWAYNPEHLMLIRQFVAAPLRERAPWYEPGRKMTLLARLPAWVKRSKNRAEVLRAIDRMRAELLHLNGSAGSTRRNQG</sequence>
<organism evidence="1 2">
    <name type="scientific">Streptomyces thioluteus</name>
    <dbReference type="NCBI Taxonomy" id="66431"/>
    <lineage>
        <taxon>Bacteria</taxon>
        <taxon>Bacillati</taxon>
        <taxon>Actinomycetota</taxon>
        <taxon>Actinomycetes</taxon>
        <taxon>Kitasatosporales</taxon>
        <taxon>Streptomycetaceae</taxon>
        <taxon>Streptomyces</taxon>
    </lineage>
</organism>
<keyword evidence="2" id="KW-1185">Reference proteome</keyword>
<evidence type="ECO:0000313" key="2">
    <source>
        <dbReference type="Proteomes" id="UP001501102"/>
    </source>
</evidence>
<evidence type="ECO:0000313" key="1">
    <source>
        <dbReference type="EMBL" id="GAA2919039.1"/>
    </source>
</evidence>
<reference evidence="1 2" key="1">
    <citation type="journal article" date="2019" name="Int. J. Syst. Evol. Microbiol.">
        <title>The Global Catalogue of Microorganisms (GCM) 10K type strain sequencing project: providing services to taxonomists for standard genome sequencing and annotation.</title>
        <authorList>
            <consortium name="The Broad Institute Genomics Platform"/>
            <consortium name="The Broad Institute Genome Sequencing Center for Infectious Disease"/>
            <person name="Wu L."/>
            <person name="Ma J."/>
        </authorList>
    </citation>
    <scope>NUCLEOTIDE SEQUENCE [LARGE SCALE GENOMIC DNA]</scope>
    <source>
        <strain evidence="1 2">JCM 4087</strain>
    </source>
</reference>
<dbReference type="RefSeq" id="WP_344961597.1">
    <property type="nucleotide sequence ID" value="NZ_BAAAXZ010000052.1"/>
</dbReference>
<accession>A0ABN3WJU9</accession>
<gene>
    <name evidence="1" type="ORF">GCM10020221_14140</name>
</gene>
<protein>
    <recommendedName>
        <fullName evidence="3">TFIIB-type zinc ribbon-containing protein</fullName>
    </recommendedName>
</protein>
<evidence type="ECO:0008006" key="3">
    <source>
        <dbReference type="Google" id="ProtNLM"/>
    </source>
</evidence>
<name>A0ABN3WJU9_STRTU</name>
<dbReference type="Proteomes" id="UP001501102">
    <property type="component" value="Unassembled WGS sequence"/>
</dbReference>
<dbReference type="EMBL" id="BAAAXZ010000052">
    <property type="protein sequence ID" value="GAA2919039.1"/>
    <property type="molecule type" value="Genomic_DNA"/>
</dbReference>
<proteinExistence type="predicted"/>